<dbReference type="Pfam" id="PF14559">
    <property type="entry name" value="TPR_19"/>
    <property type="match status" value="1"/>
</dbReference>
<reference evidence="6 8" key="3">
    <citation type="journal article" date="2021" name="Sci. Rep.">
        <title>The distribution of antibiotic resistance genes in chicken gut microbiota commensals.</title>
        <authorList>
            <person name="Juricova H."/>
            <person name="Matiasovicova J."/>
            <person name="Kubasova T."/>
            <person name="Cejkova D."/>
            <person name="Rychlik I."/>
        </authorList>
    </citation>
    <scope>NUCLEOTIDE SEQUENCE [LARGE SCALE GENOMIC DNA]</scope>
    <source>
        <strain evidence="6 8">An772</strain>
    </source>
</reference>
<dbReference type="InterPro" id="IPR019734">
    <property type="entry name" value="TPR_rpt"/>
</dbReference>
<evidence type="ECO:0000313" key="5">
    <source>
        <dbReference type="EMBL" id="HJF90772.1"/>
    </source>
</evidence>
<dbReference type="SUPFAM" id="SSF50494">
    <property type="entry name" value="Trypsin-like serine proteases"/>
    <property type="match status" value="1"/>
</dbReference>
<feature type="repeat" description="TPR" evidence="3">
    <location>
        <begin position="454"/>
        <end position="487"/>
    </location>
</feature>
<dbReference type="InterPro" id="IPR050498">
    <property type="entry name" value="Ycf3"/>
</dbReference>
<dbReference type="GO" id="GO:0046813">
    <property type="term" value="P:receptor-mediated virion attachment to host cell"/>
    <property type="evidence" value="ECO:0007669"/>
    <property type="project" value="TreeGrafter"/>
</dbReference>
<reference evidence="5" key="2">
    <citation type="journal article" date="2021" name="PeerJ">
        <title>Extensive microbial diversity within the chicken gut microbiome revealed by metagenomics and culture.</title>
        <authorList>
            <person name="Gilroy R."/>
            <person name="Ravi A."/>
            <person name="Getino M."/>
            <person name="Pursley I."/>
            <person name="Horton D.L."/>
            <person name="Alikhan N.F."/>
            <person name="Baker D."/>
            <person name="Gharbi K."/>
            <person name="Hall N."/>
            <person name="Watson M."/>
            <person name="Adriaenssens E.M."/>
            <person name="Foster-Nyarko E."/>
            <person name="Jarju S."/>
            <person name="Secka A."/>
            <person name="Antonio M."/>
            <person name="Oren A."/>
            <person name="Chaudhuri R.R."/>
            <person name="La Ragione R."/>
            <person name="Hildebrand F."/>
            <person name="Pallen M.J."/>
        </authorList>
    </citation>
    <scope>NUCLEOTIDE SEQUENCE</scope>
    <source>
        <strain evidence="5">CHK55-1828</strain>
    </source>
</reference>
<evidence type="ECO:0000256" key="1">
    <source>
        <dbReference type="ARBA" id="ARBA00022737"/>
    </source>
</evidence>
<dbReference type="EMBL" id="DYVX01000002">
    <property type="protein sequence ID" value="HJF90772.1"/>
    <property type="molecule type" value="Genomic_DNA"/>
</dbReference>
<reference evidence="5" key="4">
    <citation type="submission" date="2021-09" db="EMBL/GenBank/DDBJ databases">
        <authorList>
            <person name="Gilroy R."/>
        </authorList>
    </citation>
    <scope>NUCLEOTIDE SEQUENCE</scope>
    <source>
        <strain evidence="5">CHK55-1828</strain>
    </source>
</reference>
<feature type="signal peptide" evidence="4">
    <location>
        <begin position="1"/>
        <end position="19"/>
    </location>
</feature>
<dbReference type="SMART" id="SM00028">
    <property type="entry name" value="TPR"/>
    <property type="match status" value="3"/>
</dbReference>
<dbReference type="SUPFAM" id="SSF48452">
    <property type="entry name" value="TPR-like"/>
    <property type="match status" value="1"/>
</dbReference>
<dbReference type="RefSeq" id="WP_022019954.1">
    <property type="nucleotide sequence ID" value="NZ_CALUIP010000007.1"/>
</dbReference>
<dbReference type="InterPro" id="IPR011990">
    <property type="entry name" value="TPR-like_helical_dom_sf"/>
</dbReference>
<reference evidence="6" key="1">
    <citation type="submission" date="2020-08" db="EMBL/GenBank/DDBJ databases">
        <authorList>
            <person name="Cejkova D."/>
            <person name="Kubasova T."/>
            <person name="Jahodarova E."/>
            <person name="Rychlik I."/>
        </authorList>
    </citation>
    <scope>NUCLEOTIDE SEQUENCE</scope>
    <source>
        <strain evidence="6">An772</strain>
    </source>
</reference>
<evidence type="ECO:0000256" key="2">
    <source>
        <dbReference type="ARBA" id="ARBA00022803"/>
    </source>
</evidence>
<protein>
    <submittedName>
        <fullName evidence="5">Trypsin-like peptidase domain-containing protein</fullName>
    </submittedName>
</protein>
<comment type="caution">
    <text evidence="5">The sequence shown here is derived from an EMBL/GenBank/DDBJ whole genome shotgun (WGS) entry which is preliminary data.</text>
</comment>
<dbReference type="PANTHER" id="PTHR44858:SF1">
    <property type="entry name" value="UDP-N-ACETYLGLUCOSAMINE--PEPTIDE N-ACETYLGLUCOSAMINYLTRANSFERASE SPINDLY-RELATED"/>
    <property type="match status" value="1"/>
</dbReference>
<name>A0A921HW30_9BACT</name>
<dbReference type="InterPro" id="IPR009003">
    <property type="entry name" value="Peptidase_S1_PA"/>
</dbReference>
<keyword evidence="4" id="KW-0732">Signal</keyword>
<accession>A0A921HW30</accession>
<dbReference type="PANTHER" id="PTHR44858">
    <property type="entry name" value="TETRATRICOPEPTIDE REPEAT PROTEIN 6"/>
    <property type="match status" value="1"/>
</dbReference>
<dbReference type="AlphaFoldDB" id="A0A921HW30"/>
<keyword evidence="2 3" id="KW-0802">TPR repeat</keyword>
<feature type="chain" id="PRO_5036966658" evidence="4">
    <location>
        <begin position="20"/>
        <end position="565"/>
    </location>
</feature>
<dbReference type="PROSITE" id="PS50005">
    <property type="entry name" value="TPR"/>
    <property type="match status" value="1"/>
</dbReference>
<dbReference type="GO" id="GO:0009279">
    <property type="term" value="C:cell outer membrane"/>
    <property type="evidence" value="ECO:0007669"/>
    <property type="project" value="TreeGrafter"/>
</dbReference>
<gene>
    <name evidence="6" type="ORF">H7U35_07985</name>
    <name evidence="5" type="ORF">K8W02_00065</name>
</gene>
<evidence type="ECO:0000313" key="6">
    <source>
        <dbReference type="EMBL" id="MBM6735158.1"/>
    </source>
</evidence>
<evidence type="ECO:0000256" key="4">
    <source>
        <dbReference type="SAM" id="SignalP"/>
    </source>
</evidence>
<proteinExistence type="predicted"/>
<dbReference type="Proteomes" id="UP000717835">
    <property type="component" value="Unassembled WGS sequence"/>
</dbReference>
<keyword evidence="1" id="KW-0677">Repeat</keyword>
<keyword evidence="8" id="KW-1185">Reference proteome</keyword>
<dbReference type="EMBL" id="JACLYZ010000014">
    <property type="protein sequence ID" value="MBM6735158.1"/>
    <property type="molecule type" value="Genomic_DNA"/>
</dbReference>
<dbReference type="Gene3D" id="2.40.10.120">
    <property type="match status" value="1"/>
</dbReference>
<dbReference type="Gene3D" id="1.25.40.10">
    <property type="entry name" value="Tetratricopeptide repeat domain"/>
    <property type="match status" value="2"/>
</dbReference>
<sequence>MKKILLLFAITLMAQCAFAQPKWLEKAKRAVFSVVTYDKDGKMLNSGNGFFVSEDGVALSDYSLFKGAHRAVIVNYEGKEMPVESIMGADDMYDVLKFKVAITEKKVPALPLAAVAPAVGAEVYLLPYSTQKSRTFTAGKVKAVDKVADNYLYYTLDMHLKDKMVSCPLATAEGEVFGLAQKATGQDTASICYAVDANYVMAQKISALSYSDMALKDIGIKKALPSTEEEALVFLFMASSQLSPEKYMEVLNDFISQYPNNPEGYLRRATQRELTATDEAAMDLVYDDMDKALDVASKKDDVHFSRSKMIYNYVLTHADKPYGDWSLDKALEEARAAVDIQPLPVYVQLEGDILFAKGDYPAALEAYNTVNQSDLRSAATFFTTAKIKEAMKEPAEEVLALLDSCMACFNKPYTQEAAPYLLERAQARMVADQARNAVVDYDAYYEAVNGNVNDVFYYYREQAALKSRQYQRALDDLAKAIELNPKELTYRAELAVVNIRVGRNEEAVKILKEALAIDDKYAEAYRLMGIAQVQMKQKAAACESFAKAKELGDPNVDALIEKNCK</sequence>
<organism evidence="5 7">
    <name type="scientific">Mediterranea massiliensis</name>
    <dbReference type="NCBI Taxonomy" id="1841865"/>
    <lineage>
        <taxon>Bacteria</taxon>
        <taxon>Pseudomonadati</taxon>
        <taxon>Bacteroidota</taxon>
        <taxon>Bacteroidia</taxon>
        <taxon>Bacteroidales</taxon>
        <taxon>Bacteroidaceae</taxon>
        <taxon>Mediterranea</taxon>
    </lineage>
</organism>
<evidence type="ECO:0000313" key="7">
    <source>
        <dbReference type="Proteomes" id="UP000717835"/>
    </source>
</evidence>
<dbReference type="Pfam" id="PF13365">
    <property type="entry name" value="Trypsin_2"/>
    <property type="match status" value="1"/>
</dbReference>
<evidence type="ECO:0000256" key="3">
    <source>
        <dbReference type="PROSITE-ProRule" id="PRU00339"/>
    </source>
</evidence>
<dbReference type="Proteomes" id="UP000766986">
    <property type="component" value="Unassembled WGS sequence"/>
</dbReference>
<evidence type="ECO:0000313" key="8">
    <source>
        <dbReference type="Proteomes" id="UP000766986"/>
    </source>
</evidence>